<feature type="transmembrane region" description="Helical" evidence="7">
    <location>
        <begin position="114"/>
        <end position="136"/>
    </location>
</feature>
<evidence type="ECO:0000256" key="2">
    <source>
        <dbReference type="ARBA" id="ARBA00022475"/>
    </source>
</evidence>
<dbReference type="Proteomes" id="UP000711811">
    <property type="component" value="Unassembled WGS sequence"/>
</dbReference>
<comment type="subcellular location">
    <subcellularLocation>
        <location evidence="1">Cell membrane</location>
        <topology evidence="1">Multi-pass membrane protein</topology>
    </subcellularLocation>
</comment>
<dbReference type="PANTHER" id="PTHR30086:SF20">
    <property type="entry name" value="ARGININE EXPORTER PROTEIN ARGO-RELATED"/>
    <property type="match status" value="1"/>
</dbReference>
<evidence type="ECO:0000256" key="3">
    <source>
        <dbReference type="ARBA" id="ARBA00022692"/>
    </source>
</evidence>
<comment type="caution">
    <text evidence="9">The sequence shown here is derived from an EMBL/GenBank/DDBJ whole genome shotgun (WGS) entry which is preliminary data.</text>
</comment>
<feature type="transmembrane region" description="Helical" evidence="7">
    <location>
        <begin position="143"/>
        <end position="166"/>
    </location>
</feature>
<evidence type="ECO:0000313" key="9">
    <source>
        <dbReference type="EMBL" id="EFM8153159.1"/>
    </source>
</evidence>
<keyword evidence="6 7" id="KW-0472">Membrane</keyword>
<dbReference type="InterPro" id="IPR001123">
    <property type="entry name" value="LeuE-type"/>
</dbReference>
<dbReference type="GO" id="GO:0015171">
    <property type="term" value="F:amino acid transmembrane transporter activity"/>
    <property type="evidence" value="ECO:0007669"/>
    <property type="project" value="TreeGrafter"/>
</dbReference>
<dbReference type="PANTHER" id="PTHR30086">
    <property type="entry name" value="ARGININE EXPORTER PROTEIN ARGO"/>
    <property type="match status" value="1"/>
</dbReference>
<organism evidence="9 10">
    <name type="scientific">Escherichia coli</name>
    <dbReference type="NCBI Taxonomy" id="562"/>
    <lineage>
        <taxon>Bacteria</taxon>
        <taxon>Pseudomonadati</taxon>
        <taxon>Pseudomonadota</taxon>
        <taxon>Gammaproteobacteria</taxon>
        <taxon>Enterobacterales</taxon>
        <taxon>Enterobacteriaceae</taxon>
        <taxon>Escherichia</taxon>
    </lineage>
</organism>
<dbReference type="EMBL" id="AATLZG010000003">
    <property type="protein sequence ID" value="EFM8153159.1"/>
    <property type="molecule type" value="Genomic_DNA"/>
</dbReference>
<reference evidence="8" key="1">
    <citation type="submission" date="2020-02" db="EMBL/GenBank/DDBJ databases">
        <authorList>
            <person name="Ashton P.M."/>
            <person name="Dallman T."/>
            <person name="Nair S."/>
            <person name="De Pinna E."/>
            <person name="Peters T."/>
            <person name="Grant K."/>
        </authorList>
    </citation>
    <scope>NUCLEOTIDE SEQUENCE</scope>
    <source>
        <strain evidence="8">93335</strain>
    </source>
</reference>
<name>A0A3L2TBB1_ECOLX</name>
<keyword evidence="4" id="KW-0029">Amino-acid transport</keyword>
<reference evidence="9 10" key="2">
    <citation type="submission" date="2020-02" db="EMBL/GenBank/DDBJ databases">
        <authorList>
            <consortium name="PulseNet: The National Subtyping Network for Foodborne Disease Surveillance"/>
            <person name="Tarr C.L."/>
            <person name="Trees E."/>
            <person name="Katz L.S."/>
            <person name="Carleton-Romer H.A."/>
            <person name="Stroika S."/>
            <person name="Kucerova Z."/>
            <person name="Roache K.F."/>
            <person name="Sabol A.L."/>
            <person name="Besser J."/>
            <person name="Gerner-Smidt P."/>
        </authorList>
    </citation>
    <scope>NUCLEOTIDE SEQUENCE [LARGE SCALE GENOMIC DNA]</scope>
    <source>
        <strain evidence="9 10">PNUSAE002719</strain>
    </source>
</reference>
<dbReference type="AlphaFoldDB" id="A0A3L2TBB1"/>
<evidence type="ECO:0000256" key="1">
    <source>
        <dbReference type="ARBA" id="ARBA00004651"/>
    </source>
</evidence>
<evidence type="ECO:0000313" key="8">
    <source>
        <dbReference type="EMBL" id="EFJ6481340.1"/>
    </source>
</evidence>
<gene>
    <name evidence="9" type="primary">eamB</name>
    <name evidence="8" type="ORF">A2J79_001681</name>
    <name evidence="9" type="ORF">A5U30_000731</name>
</gene>
<dbReference type="GO" id="GO:0005886">
    <property type="term" value="C:plasma membrane"/>
    <property type="evidence" value="ECO:0007669"/>
    <property type="project" value="UniProtKB-SubCell"/>
</dbReference>
<dbReference type="EMBL" id="AATCLQ010000008">
    <property type="protein sequence ID" value="EFJ6481340.1"/>
    <property type="molecule type" value="Genomic_DNA"/>
</dbReference>
<protein>
    <submittedName>
        <fullName evidence="9">Cysteine/O-acetylserine transporter</fullName>
    </submittedName>
</protein>
<dbReference type="Pfam" id="PF01810">
    <property type="entry name" value="LysE"/>
    <property type="match status" value="1"/>
</dbReference>
<dbReference type="Proteomes" id="UP000555763">
    <property type="component" value="Unassembled WGS sequence"/>
</dbReference>
<accession>A0A3L2TBB1</accession>
<keyword evidence="4" id="KW-0813">Transport</keyword>
<keyword evidence="2" id="KW-1003">Cell membrane</keyword>
<evidence type="ECO:0000256" key="5">
    <source>
        <dbReference type="ARBA" id="ARBA00022989"/>
    </source>
</evidence>
<evidence type="ECO:0000256" key="6">
    <source>
        <dbReference type="ARBA" id="ARBA00023136"/>
    </source>
</evidence>
<feature type="transmembrane region" description="Helical" evidence="7">
    <location>
        <begin position="77"/>
        <end position="94"/>
    </location>
</feature>
<sequence length="198" mass="21524">MTPTLLSAFWTYTLITAMTPGPNNILALSSASSATSHGFRQSTRVLAGMSLGFLIVMLLCAGISFSLAVIDPAAVHLLSWAGAAYIVWLAWKIATSPTKEDGLQTKPISFWASFALQFVNVKIILYGVTALSTFVLPQTQALSWVVGVSVLLAMIGTFGNVCWALAGHLFQRLFRQYGRQLNIVLALLLVYCAVRIFY</sequence>
<dbReference type="RefSeq" id="WP_001764822.1">
    <property type="nucleotide sequence ID" value="NZ_BFHM01000022.1"/>
</dbReference>
<keyword evidence="3 7" id="KW-0812">Transmembrane</keyword>
<evidence type="ECO:0000256" key="4">
    <source>
        <dbReference type="ARBA" id="ARBA00022970"/>
    </source>
</evidence>
<keyword evidence="5 7" id="KW-1133">Transmembrane helix</keyword>
<feature type="transmembrane region" description="Helical" evidence="7">
    <location>
        <begin position="178"/>
        <end position="197"/>
    </location>
</feature>
<evidence type="ECO:0000256" key="7">
    <source>
        <dbReference type="SAM" id="Phobius"/>
    </source>
</evidence>
<feature type="transmembrane region" description="Helical" evidence="7">
    <location>
        <begin position="49"/>
        <end position="70"/>
    </location>
</feature>
<dbReference type="NCBIfam" id="NF007653">
    <property type="entry name" value="PRK10323.1"/>
    <property type="match status" value="1"/>
</dbReference>
<evidence type="ECO:0000313" key="10">
    <source>
        <dbReference type="Proteomes" id="UP000555763"/>
    </source>
</evidence>
<proteinExistence type="predicted"/>
<dbReference type="GO" id="GO:0033228">
    <property type="term" value="P:cysteine export across plasma membrane"/>
    <property type="evidence" value="ECO:0007669"/>
    <property type="project" value="TreeGrafter"/>
</dbReference>